<keyword evidence="2" id="KW-1185">Reference proteome</keyword>
<gene>
    <name evidence="1" type="ordered locus">Avin_26730</name>
</gene>
<name>C1DJT0_AZOVD</name>
<sequence>MKFHSPISTIPAVLRQRVVWSEGMFLRPQHFQQLERYLEHYVQARCLPTQGFHWGWQQLEVDRQALALGKVALLGGSGTMPDGTPFAFGGDDAPAALEIPADLKNQTLVLALPLWRAGASETGWSRDGEPAWSRYRVTDFEVPDANSEPFGPALLQVGRLDLRLMTEAALNGDWQSLGLVRVLERRNDGQVLLDEEYIPPLLSATRHPVLRGCLDELHGLLRQRGEALAERLAQPGRGGVAEVGDFLLLALVNRYTAVTWRARQAACVHPSRLFDEWLELASELATHTHERRRPQVFPEYRHDALRDSFAPLMAELRRALSSVLEQHAIAIALQERGSGVCVAQIPSLELIREAGFVLAVHADVPAETLRARFPAQLKLGAVERIRDLVSLQLPGIGVRLLPVAPRQLPYHAGHSYFELEKGSEFWKQLEKSGSLALHVAGEFPGLKMEFWAIRE</sequence>
<dbReference type="Pfam" id="PF05936">
    <property type="entry name" value="T6SS_VasE"/>
    <property type="match status" value="1"/>
</dbReference>
<dbReference type="PANTHER" id="PTHR35566">
    <property type="entry name" value="BLR3599 PROTEIN"/>
    <property type="match status" value="1"/>
</dbReference>
<organism evidence="1 2">
    <name type="scientific">Azotobacter vinelandii (strain DJ / ATCC BAA-1303)</name>
    <dbReference type="NCBI Taxonomy" id="322710"/>
    <lineage>
        <taxon>Bacteria</taxon>
        <taxon>Pseudomonadati</taxon>
        <taxon>Pseudomonadota</taxon>
        <taxon>Gammaproteobacteria</taxon>
        <taxon>Pseudomonadales</taxon>
        <taxon>Pseudomonadaceae</taxon>
        <taxon>Azotobacter</taxon>
    </lineage>
</organism>
<accession>C1DJT0</accession>
<evidence type="ECO:0008006" key="3">
    <source>
        <dbReference type="Google" id="ProtNLM"/>
    </source>
</evidence>
<dbReference type="InterPro" id="IPR010263">
    <property type="entry name" value="T6SS_TssK"/>
</dbReference>
<dbReference type="NCBIfam" id="TIGR03353">
    <property type="entry name" value="VI_chp_4"/>
    <property type="match status" value="1"/>
</dbReference>
<dbReference type="KEGG" id="avn:Avin_26730"/>
<dbReference type="eggNOG" id="COG3522">
    <property type="taxonomic scope" value="Bacteria"/>
</dbReference>
<dbReference type="AlphaFoldDB" id="C1DJT0"/>
<dbReference type="STRING" id="322710.Avin_26730"/>
<dbReference type="EMBL" id="CP001157">
    <property type="protein sequence ID" value="ACO78849.1"/>
    <property type="molecule type" value="Genomic_DNA"/>
</dbReference>
<proteinExistence type="predicted"/>
<dbReference type="OrthoDB" id="9775333at2"/>
<dbReference type="HOGENOM" id="CLU_031690_3_0_6"/>
<reference evidence="1 2" key="1">
    <citation type="journal article" date="2009" name="J. Bacteriol.">
        <title>Genome sequence of Azotobacter vinelandii, an obligate aerobe specialized to support diverse anaerobic metabolic processes.</title>
        <authorList>
            <person name="Setubal J.C."/>
            <person name="dos Santos P."/>
            <person name="Goldman B.S."/>
            <person name="Ertesvag H."/>
            <person name="Espin G."/>
            <person name="Rubio L.M."/>
            <person name="Valla S."/>
            <person name="Almeida N.F."/>
            <person name="Balasubramanian D."/>
            <person name="Cromes L."/>
            <person name="Curatti L."/>
            <person name="Du Z."/>
            <person name="Godsy E."/>
            <person name="Goodner B."/>
            <person name="Hellner-Burris K."/>
            <person name="Hernandez J.A."/>
            <person name="Houmiel K."/>
            <person name="Imperial J."/>
            <person name="Kennedy C."/>
            <person name="Larson T.J."/>
            <person name="Latreille P."/>
            <person name="Ligon L.S."/>
            <person name="Lu J."/>
            <person name="Maerk M."/>
            <person name="Miller N.M."/>
            <person name="Norton S."/>
            <person name="O'Carroll I.P."/>
            <person name="Paulsen I."/>
            <person name="Raulfs E.C."/>
            <person name="Roemer R."/>
            <person name="Rosser J."/>
            <person name="Segura D."/>
            <person name="Slater S."/>
            <person name="Stricklin S.L."/>
            <person name="Studholme D.J."/>
            <person name="Sun J."/>
            <person name="Viana C.J."/>
            <person name="Wallin E."/>
            <person name="Wang B."/>
            <person name="Wheeler C."/>
            <person name="Zhu H."/>
            <person name="Dean D.R."/>
            <person name="Dixon R."/>
            <person name="Wood D."/>
        </authorList>
    </citation>
    <scope>NUCLEOTIDE SEQUENCE [LARGE SCALE GENOMIC DNA]</scope>
    <source>
        <strain evidence="2">DJ / ATCC BAA-1303</strain>
    </source>
</reference>
<dbReference type="PANTHER" id="PTHR35566:SF1">
    <property type="entry name" value="TYPE VI SECRETION SYSTEM BASEPLATE COMPONENT TSSK1"/>
    <property type="match status" value="1"/>
</dbReference>
<evidence type="ECO:0000313" key="1">
    <source>
        <dbReference type="EMBL" id="ACO78849.1"/>
    </source>
</evidence>
<evidence type="ECO:0000313" key="2">
    <source>
        <dbReference type="Proteomes" id="UP000002424"/>
    </source>
</evidence>
<dbReference type="Proteomes" id="UP000002424">
    <property type="component" value="Chromosome"/>
</dbReference>
<protein>
    <recommendedName>
        <fullName evidence="3">Type VI secretion protein</fullName>
    </recommendedName>
</protein>
<dbReference type="EnsemblBacteria" id="ACO78849">
    <property type="protein sequence ID" value="ACO78849"/>
    <property type="gene ID" value="Avin_26730"/>
</dbReference>